<gene>
    <name evidence="2" type="ORF">E2C01_096677</name>
</gene>
<accession>A0A5B7JW93</accession>
<protein>
    <submittedName>
        <fullName evidence="2">Uncharacterized protein</fullName>
    </submittedName>
</protein>
<feature type="compositionally biased region" description="Basic and acidic residues" evidence="1">
    <location>
        <begin position="25"/>
        <end position="41"/>
    </location>
</feature>
<name>A0A5B7JW93_PORTR</name>
<organism evidence="2 3">
    <name type="scientific">Portunus trituberculatus</name>
    <name type="common">Swimming crab</name>
    <name type="synonym">Neptunus trituberculatus</name>
    <dbReference type="NCBI Taxonomy" id="210409"/>
    <lineage>
        <taxon>Eukaryota</taxon>
        <taxon>Metazoa</taxon>
        <taxon>Ecdysozoa</taxon>
        <taxon>Arthropoda</taxon>
        <taxon>Crustacea</taxon>
        <taxon>Multicrustacea</taxon>
        <taxon>Malacostraca</taxon>
        <taxon>Eumalacostraca</taxon>
        <taxon>Eucarida</taxon>
        <taxon>Decapoda</taxon>
        <taxon>Pleocyemata</taxon>
        <taxon>Brachyura</taxon>
        <taxon>Eubrachyura</taxon>
        <taxon>Portunoidea</taxon>
        <taxon>Portunidae</taxon>
        <taxon>Portuninae</taxon>
        <taxon>Portunus</taxon>
    </lineage>
</organism>
<reference evidence="2 3" key="1">
    <citation type="submission" date="2019-05" db="EMBL/GenBank/DDBJ databases">
        <title>Another draft genome of Portunus trituberculatus and its Hox gene families provides insights of decapod evolution.</title>
        <authorList>
            <person name="Jeong J.-H."/>
            <person name="Song I."/>
            <person name="Kim S."/>
            <person name="Choi T."/>
            <person name="Kim D."/>
            <person name="Ryu S."/>
            <person name="Kim W."/>
        </authorList>
    </citation>
    <scope>NUCLEOTIDE SEQUENCE [LARGE SCALE GENOMIC DNA]</scope>
    <source>
        <tissue evidence="2">Muscle</tissue>
    </source>
</reference>
<sequence>MCEPAWGVPGSVQGGDGAWLAGARRGGEVVRGEREQQDRRAKGMQRLGHFNNSPPPHSPPRAGTTAVALAWDPQARRQALDTHKKAERCCDQWDGGRSRLGWRRVAYSLDGVCSLTDAP</sequence>
<comment type="caution">
    <text evidence="2">The sequence shown here is derived from an EMBL/GenBank/DDBJ whole genome shotgun (WGS) entry which is preliminary data.</text>
</comment>
<evidence type="ECO:0000313" key="2">
    <source>
        <dbReference type="EMBL" id="MPD01161.1"/>
    </source>
</evidence>
<keyword evidence="3" id="KW-1185">Reference proteome</keyword>
<dbReference type="AlphaFoldDB" id="A0A5B7JW93"/>
<evidence type="ECO:0000256" key="1">
    <source>
        <dbReference type="SAM" id="MobiDB-lite"/>
    </source>
</evidence>
<proteinExistence type="predicted"/>
<evidence type="ECO:0000313" key="3">
    <source>
        <dbReference type="Proteomes" id="UP000324222"/>
    </source>
</evidence>
<dbReference type="EMBL" id="VSRR010125998">
    <property type="protein sequence ID" value="MPD01161.1"/>
    <property type="molecule type" value="Genomic_DNA"/>
</dbReference>
<dbReference type="Proteomes" id="UP000324222">
    <property type="component" value="Unassembled WGS sequence"/>
</dbReference>
<feature type="region of interest" description="Disordered" evidence="1">
    <location>
        <begin position="1"/>
        <end position="64"/>
    </location>
</feature>